<protein>
    <submittedName>
        <fullName evidence="1">Uncharacterized protein</fullName>
    </submittedName>
</protein>
<proteinExistence type="predicted"/>
<name>A0A0A9EGM8_ARUDO</name>
<dbReference type="EMBL" id="GBRH01197976">
    <property type="protein sequence ID" value="JAD99919.1"/>
    <property type="molecule type" value="Transcribed_RNA"/>
</dbReference>
<reference evidence="1" key="2">
    <citation type="journal article" date="2015" name="Data Brief">
        <title>Shoot transcriptome of the giant reed, Arundo donax.</title>
        <authorList>
            <person name="Barrero R.A."/>
            <person name="Guerrero F.D."/>
            <person name="Moolhuijzen P."/>
            <person name="Goolsby J.A."/>
            <person name="Tidwell J."/>
            <person name="Bellgard S.E."/>
            <person name="Bellgard M.I."/>
        </authorList>
    </citation>
    <scope>NUCLEOTIDE SEQUENCE</scope>
    <source>
        <tissue evidence="1">Shoot tissue taken approximately 20 cm above the soil surface</tissue>
    </source>
</reference>
<sequence>MHISWYYPCQSVTKDNKKEVS</sequence>
<evidence type="ECO:0000313" key="1">
    <source>
        <dbReference type="EMBL" id="JAD99919.1"/>
    </source>
</evidence>
<reference evidence="1" key="1">
    <citation type="submission" date="2014-09" db="EMBL/GenBank/DDBJ databases">
        <authorList>
            <person name="Magalhaes I.L.F."/>
            <person name="Oliveira U."/>
            <person name="Santos F.R."/>
            <person name="Vidigal T.H.D.A."/>
            <person name="Brescovit A.D."/>
            <person name="Santos A.J."/>
        </authorList>
    </citation>
    <scope>NUCLEOTIDE SEQUENCE</scope>
    <source>
        <tissue evidence="1">Shoot tissue taken approximately 20 cm above the soil surface</tissue>
    </source>
</reference>
<accession>A0A0A9EGM8</accession>
<dbReference type="AlphaFoldDB" id="A0A0A9EGM8"/>
<organism evidence="1">
    <name type="scientific">Arundo donax</name>
    <name type="common">Giant reed</name>
    <name type="synonym">Donax arundinaceus</name>
    <dbReference type="NCBI Taxonomy" id="35708"/>
    <lineage>
        <taxon>Eukaryota</taxon>
        <taxon>Viridiplantae</taxon>
        <taxon>Streptophyta</taxon>
        <taxon>Embryophyta</taxon>
        <taxon>Tracheophyta</taxon>
        <taxon>Spermatophyta</taxon>
        <taxon>Magnoliopsida</taxon>
        <taxon>Liliopsida</taxon>
        <taxon>Poales</taxon>
        <taxon>Poaceae</taxon>
        <taxon>PACMAD clade</taxon>
        <taxon>Arundinoideae</taxon>
        <taxon>Arundineae</taxon>
        <taxon>Arundo</taxon>
    </lineage>
</organism>